<evidence type="ECO:0000313" key="2">
    <source>
        <dbReference type="EMBL" id="GMI69916.1"/>
    </source>
</evidence>
<dbReference type="EMBL" id="BSYR01000007">
    <property type="protein sequence ID" value="GMI69916.1"/>
    <property type="molecule type" value="Genomic_DNA"/>
</dbReference>
<proteinExistence type="predicted"/>
<evidence type="ECO:0000313" key="3">
    <source>
        <dbReference type="Proteomes" id="UP001165190"/>
    </source>
</evidence>
<keyword evidence="3" id="KW-1185">Reference proteome</keyword>
<name>A0A9W7H3H3_HIBTR</name>
<feature type="domain" description="Integrase catalytic" evidence="1">
    <location>
        <begin position="1"/>
        <end position="151"/>
    </location>
</feature>
<dbReference type="InterPro" id="IPR012337">
    <property type="entry name" value="RNaseH-like_sf"/>
</dbReference>
<organism evidence="2 3">
    <name type="scientific">Hibiscus trionum</name>
    <name type="common">Flower of an hour</name>
    <dbReference type="NCBI Taxonomy" id="183268"/>
    <lineage>
        <taxon>Eukaryota</taxon>
        <taxon>Viridiplantae</taxon>
        <taxon>Streptophyta</taxon>
        <taxon>Embryophyta</taxon>
        <taxon>Tracheophyta</taxon>
        <taxon>Spermatophyta</taxon>
        <taxon>Magnoliopsida</taxon>
        <taxon>eudicotyledons</taxon>
        <taxon>Gunneridae</taxon>
        <taxon>Pentapetalae</taxon>
        <taxon>rosids</taxon>
        <taxon>malvids</taxon>
        <taxon>Malvales</taxon>
        <taxon>Malvaceae</taxon>
        <taxon>Malvoideae</taxon>
        <taxon>Hibiscus</taxon>
    </lineage>
</organism>
<sequence length="282" mass="32539">MDFVFGLPLTPSKKNLVSVIVDRLTKGAHFLVVHSTYTLDKLAQLYIAEIVRLQGVPKSIVSDRDLRFTTRFWECFHQALGTRLNFGTSYHPQSNGQLERVIQVLEDMLRCCVIDFQYSWEKHLSLAEFAYNNSFQASIQMAPFEALYGRKCRTPLCWAEAGKRLLSLPDMLKGTTEKVKLICERLKVASDRQKSYTDLKQKEVEFAVGDRMFLKVSPWKKVMRYISDPSHVMPIEEIELNPDLSYDEEPVKILDSSSKILCGKTIELVKVLWRHRVVEEAT</sequence>
<dbReference type="InterPro" id="IPR036397">
    <property type="entry name" value="RNaseH_sf"/>
</dbReference>
<reference evidence="2" key="1">
    <citation type="submission" date="2023-05" db="EMBL/GenBank/DDBJ databases">
        <title>Genome and transcriptome analyses reveal genes involved in the formation of fine ridges on petal epidermal cells in Hibiscus trionum.</title>
        <authorList>
            <person name="Koshimizu S."/>
            <person name="Masuda S."/>
            <person name="Ishii T."/>
            <person name="Shirasu K."/>
            <person name="Hoshino A."/>
            <person name="Arita M."/>
        </authorList>
    </citation>
    <scope>NUCLEOTIDE SEQUENCE</scope>
    <source>
        <strain evidence="2">Hamamatsu line</strain>
    </source>
</reference>
<dbReference type="InterPro" id="IPR001584">
    <property type="entry name" value="Integrase_cat-core"/>
</dbReference>
<gene>
    <name evidence="2" type="ORF">HRI_000660900</name>
</gene>
<dbReference type="Proteomes" id="UP001165190">
    <property type="component" value="Unassembled WGS sequence"/>
</dbReference>
<dbReference type="GO" id="GO:0003676">
    <property type="term" value="F:nucleic acid binding"/>
    <property type="evidence" value="ECO:0007669"/>
    <property type="project" value="InterPro"/>
</dbReference>
<dbReference type="PROSITE" id="PS50994">
    <property type="entry name" value="INTEGRASE"/>
    <property type="match status" value="1"/>
</dbReference>
<dbReference type="GO" id="GO:0015074">
    <property type="term" value="P:DNA integration"/>
    <property type="evidence" value="ECO:0007669"/>
    <property type="project" value="InterPro"/>
</dbReference>
<accession>A0A9W7H3H3</accession>
<dbReference type="PANTHER" id="PTHR45835:SF99">
    <property type="entry name" value="CHROMO DOMAIN-CONTAINING PROTEIN-RELATED"/>
    <property type="match status" value="1"/>
</dbReference>
<evidence type="ECO:0000259" key="1">
    <source>
        <dbReference type="PROSITE" id="PS50994"/>
    </source>
</evidence>
<dbReference type="Gene3D" id="3.30.420.10">
    <property type="entry name" value="Ribonuclease H-like superfamily/Ribonuclease H"/>
    <property type="match status" value="1"/>
</dbReference>
<comment type="caution">
    <text evidence="2">The sequence shown here is derived from an EMBL/GenBank/DDBJ whole genome shotgun (WGS) entry which is preliminary data.</text>
</comment>
<dbReference type="OrthoDB" id="115950at2759"/>
<dbReference type="AlphaFoldDB" id="A0A9W7H3H3"/>
<dbReference type="PANTHER" id="PTHR45835">
    <property type="entry name" value="YALI0A06105P"/>
    <property type="match status" value="1"/>
</dbReference>
<protein>
    <recommendedName>
        <fullName evidence="1">Integrase catalytic domain-containing protein</fullName>
    </recommendedName>
</protein>
<dbReference type="SUPFAM" id="SSF53098">
    <property type="entry name" value="Ribonuclease H-like"/>
    <property type="match status" value="1"/>
</dbReference>